<keyword evidence="2" id="KW-1185">Reference proteome</keyword>
<dbReference type="EMBL" id="CAJJDN010000087">
    <property type="protein sequence ID" value="CAD8106553.1"/>
    <property type="molecule type" value="Genomic_DNA"/>
</dbReference>
<gene>
    <name evidence="1" type="ORF">PSON_ATCC_30995.1.T0870040</name>
</gene>
<name>A0A8S1PVH2_9CILI</name>
<organism evidence="1 2">
    <name type="scientific">Paramecium sonneborni</name>
    <dbReference type="NCBI Taxonomy" id="65129"/>
    <lineage>
        <taxon>Eukaryota</taxon>
        <taxon>Sar</taxon>
        <taxon>Alveolata</taxon>
        <taxon>Ciliophora</taxon>
        <taxon>Intramacronucleata</taxon>
        <taxon>Oligohymenophorea</taxon>
        <taxon>Peniculida</taxon>
        <taxon>Parameciidae</taxon>
        <taxon>Paramecium</taxon>
    </lineage>
</organism>
<evidence type="ECO:0000313" key="2">
    <source>
        <dbReference type="Proteomes" id="UP000692954"/>
    </source>
</evidence>
<evidence type="ECO:0000313" key="1">
    <source>
        <dbReference type="EMBL" id="CAD8106553.1"/>
    </source>
</evidence>
<proteinExistence type="predicted"/>
<protein>
    <submittedName>
        <fullName evidence="1">Uncharacterized protein</fullName>
    </submittedName>
</protein>
<dbReference type="Proteomes" id="UP000692954">
    <property type="component" value="Unassembled WGS sequence"/>
</dbReference>
<dbReference type="AlphaFoldDB" id="A0A8S1PVH2"/>
<reference evidence="1" key="1">
    <citation type="submission" date="2021-01" db="EMBL/GenBank/DDBJ databases">
        <authorList>
            <consortium name="Genoscope - CEA"/>
            <person name="William W."/>
        </authorList>
    </citation>
    <scope>NUCLEOTIDE SEQUENCE</scope>
</reference>
<comment type="caution">
    <text evidence="1">The sequence shown here is derived from an EMBL/GenBank/DDBJ whole genome shotgun (WGS) entry which is preliminary data.</text>
</comment>
<sequence length="77" mass="9376">MQKSNDLQNEFLEVKQNKYDDVVQDRKMSNKMIFLQLIELVISILDLIQQLRNHIRRKCYKNIISIQNQQLEMRIKV</sequence>
<accession>A0A8S1PVH2</accession>